<dbReference type="Proteomes" id="UP000075398">
    <property type="component" value="Unassembled WGS sequence"/>
</dbReference>
<evidence type="ECO:0000313" key="3">
    <source>
        <dbReference type="Proteomes" id="UP000075398"/>
    </source>
</evidence>
<proteinExistence type="predicted"/>
<feature type="transmembrane region" description="Helical" evidence="1">
    <location>
        <begin position="140"/>
        <end position="161"/>
    </location>
</feature>
<keyword evidence="1" id="KW-1133">Transmembrane helix</keyword>
<feature type="transmembrane region" description="Helical" evidence="1">
    <location>
        <begin position="21"/>
        <end position="43"/>
    </location>
</feature>
<feature type="transmembrane region" description="Helical" evidence="1">
    <location>
        <begin position="182"/>
        <end position="204"/>
    </location>
</feature>
<sequence>MPKLSLREVFSVSSESIHIQIFLPFILPTIFYILTTSYLFQYLGEGLLLFQKGGDALAFVYKWAIFILIVLLIYLILMVFAFNLSSIFLRDFATIGKKNYMPSIKEAYSKIFKILIVNIMAFIIFLTGVLFYAIHPILILMGFFLAPFLCFVSPSILIDNLPPFKSIKNSLLLSLHFTMPSFVLFIFSFLLLVAIPISISYILYSFFSADLLGKFIIYGIPIIEMIFATYISILTTVAYLNYRGY</sequence>
<dbReference type="EMBL" id="LNGC01000178">
    <property type="protein sequence ID" value="KYC46702.1"/>
    <property type="molecule type" value="Genomic_DNA"/>
</dbReference>
<dbReference type="AlphaFoldDB" id="A0A150IPC3"/>
<reference evidence="2 3" key="1">
    <citation type="journal article" date="2016" name="ISME J.">
        <title>Chasing the elusive Euryarchaeota class WSA2: genomes reveal a uniquely fastidious methyl-reducing methanogen.</title>
        <authorList>
            <person name="Nobu M.K."/>
            <person name="Narihiro T."/>
            <person name="Kuroda K."/>
            <person name="Mei R."/>
            <person name="Liu W.T."/>
        </authorList>
    </citation>
    <scope>NUCLEOTIDE SEQUENCE [LARGE SCALE GENOMIC DNA]</scope>
    <source>
        <strain evidence="2">U1lsi0528_Bin055</strain>
    </source>
</reference>
<protein>
    <submittedName>
        <fullName evidence="2">Uncharacterized protein</fullName>
    </submittedName>
</protein>
<organism evidence="2 3">
    <name type="scientific">Candidatus Methanofastidiosum methylothiophilum</name>
    <dbReference type="NCBI Taxonomy" id="1705564"/>
    <lineage>
        <taxon>Archaea</taxon>
        <taxon>Methanobacteriati</taxon>
        <taxon>Methanobacteriota</taxon>
        <taxon>Stenosarchaea group</taxon>
        <taxon>Candidatus Methanofastidiosia</taxon>
        <taxon>Candidatus Methanofastidiosales</taxon>
        <taxon>Candidatus Methanofastidiosaceae</taxon>
        <taxon>Candidatus Methanofastidiosum</taxon>
    </lineage>
</organism>
<keyword evidence="1" id="KW-0472">Membrane</keyword>
<gene>
    <name evidence="2" type="ORF">AMQ22_02071</name>
</gene>
<evidence type="ECO:0000256" key="1">
    <source>
        <dbReference type="SAM" id="Phobius"/>
    </source>
</evidence>
<feature type="transmembrane region" description="Helical" evidence="1">
    <location>
        <begin position="216"/>
        <end position="240"/>
    </location>
</feature>
<feature type="transmembrane region" description="Helical" evidence="1">
    <location>
        <begin position="63"/>
        <end position="90"/>
    </location>
</feature>
<accession>A0A150IPC3</accession>
<keyword evidence="1" id="KW-0812">Transmembrane</keyword>
<comment type="caution">
    <text evidence="2">The sequence shown here is derived from an EMBL/GenBank/DDBJ whole genome shotgun (WGS) entry which is preliminary data.</text>
</comment>
<feature type="transmembrane region" description="Helical" evidence="1">
    <location>
        <begin position="111"/>
        <end position="134"/>
    </location>
</feature>
<name>A0A150IPC3_9EURY</name>
<evidence type="ECO:0000313" key="2">
    <source>
        <dbReference type="EMBL" id="KYC46702.1"/>
    </source>
</evidence>